<dbReference type="GO" id="GO:0032259">
    <property type="term" value="P:methylation"/>
    <property type="evidence" value="ECO:0007669"/>
    <property type="project" value="UniProtKB-KW"/>
</dbReference>
<dbReference type="EMBL" id="CP158257">
    <property type="protein sequence ID" value="XDJ55697.1"/>
    <property type="molecule type" value="Genomic_DNA"/>
</dbReference>
<protein>
    <recommendedName>
        <fullName evidence="1">DNA (cytosine-5-)-methyltransferase</fullName>
        <ecNumber evidence="1">2.1.1.37</ecNumber>
    </recommendedName>
</protein>
<evidence type="ECO:0000256" key="5">
    <source>
        <dbReference type="ARBA" id="ARBA00022747"/>
    </source>
</evidence>
<evidence type="ECO:0000256" key="6">
    <source>
        <dbReference type="ARBA" id="ARBA00047422"/>
    </source>
</evidence>
<dbReference type="InterPro" id="IPR001525">
    <property type="entry name" value="C5_MeTfrase"/>
</dbReference>
<organism evidence="7">
    <name type="scientific">Castellaniella ginsengisoli</name>
    <dbReference type="NCBI Taxonomy" id="546114"/>
    <lineage>
        <taxon>Bacteria</taxon>
        <taxon>Pseudomonadati</taxon>
        <taxon>Pseudomonadota</taxon>
        <taxon>Betaproteobacteria</taxon>
        <taxon>Burkholderiales</taxon>
        <taxon>Alcaligenaceae</taxon>
        <taxon>Castellaniella</taxon>
    </lineage>
</organism>
<dbReference type="GO" id="GO:0003886">
    <property type="term" value="F:DNA (cytosine-5-)-methyltransferase activity"/>
    <property type="evidence" value="ECO:0007669"/>
    <property type="project" value="UniProtKB-EC"/>
</dbReference>
<dbReference type="Gene3D" id="3.40.50.150">
    <property type="entry name" value="Vaccinia Virus protein VP39"/>
    <property type="match status" value="1"/>
</dbReference>
<sequence>MMLTNQLRLTGLDKKIIVDLFAGGGGMSVAMEMAWGRSPDIAINHNEDALSLHQANHPQTEHYVADVYEVCPKKATQGRPVGWLHLSPDCTHFSQAKGGQPRSAKIRALAWVGIRWAGQVRPDWVSLENVKQFTKWGPLIAKRCPKTGRVVKLDGSVADPGERVPVQQQFLVPDPKREGQTYRRWCAILRGMGYALDSRNIIAADQGGHTTRERHFEIGNCVGEPIRWAEPTHFKKPSKGQRKWKPAADCIDWSIPCPSIFTRKRPLADATLRRIARGIRRYVLESGDPFIVPISDWSRESVQSVRDPLSTITAWPRGGKHALITPTLVQTGYGEREGQAPRSLDLRAPLGTVVGSQKHALACAYLMQANGGFNTTPGHDLGNPMSTVTNSGSQQQLVTAILAGVGGRAGQIEPRGMADPIQTVTAKADTAIVTAHLAHLRGNCDARDAQEPLRTISAGGEHHGIVECTLSPEQTEDAERVAAFMMRYYGEGGQWSDPRDPMTTITTKDRMALVTVTIKGTPYVIVDIGLRMLEPRELFRAQDFPDSYIIDRGHDGRKFSKSTQVRMVGNSVNPMMAAGFLSLNAPHLAVQRKVA</sequence>
<name>A0AB39CSX8_9BURK</name>
<dbReference type="GO" id="GO:0044027">
    <property type="term" value="P:negative regulation of gene expression via chromosomal CpG island methylation"/>
    <property type="evidence" value="ECO:0007669"/>
    <property type="project" value="TreeGrafter"/>
</dbReference>
<dbReference type="InterPro" id="IPR050390">
    <property type="entry name" value="C5-Methyltransferase"/>
</dbReference>
<dbReference type="AlphaFoldDB" id="A0AB39CSX8"/>
<comment type="catalytic activity">
    <reaction evidence="6">
        <text>a 2'-deoxycytidine in DNA + S-adenosyl-L-methionine = a 5-methyl-2'-deoxycytidine in DNA + S-adenosyl-L-homocysteine + H(+)</text>
        <dbReference type="Rhea" id="RHEA:13681"/>
        <dbReference type="Rhea" id="RHEA-COMP:11369"/>
        <dbReference type="Rhea" id="RHEA-COMP:11370"/>
        <dbReference type="ChEBI" id="CHEBI:15378"/>
        <dbReference type="ChEBI" id="CHEBI:57856"/>
        <dbReference type="ChEBI" id="CHEBI:59789"/>
        <dbReference type="ChEBI" id="CHEBI:85452"/>
        <dbReference type="ChEBI" id="CHEBI:85454"/>
        <dbReference type="EC" id="2.1.1.37"/>
    </reaction>
</comment>
<dbReference type="SUPFAM" id="SSF53335">
    <property type="entry name" value="S-adenosyl-L-methionine-dependent methyltransferases"/>
    <property type="match status" value="1"/>
</dbReference>
<accession>A0AB39CSX8</accession>
<dbReference type="GO" id="GO:0003677">
    <property type="term" value="F:DNA binding"/>
    <property type="evidence" value="ECO:0007669"/>
    <property type="project" value="TreeGrafter"/>
</dbReference>
<evidence type="ECO:0000313" key="7">
    <source>
        <dbReference type="EMBL" id="XDJ45080.1"/>
    </source>
</evidence>
<dbReference type="PANTHER" id="PTHR10629:SF52">
    <property type="entry name" value="DNA (CYTOSINE-5)-METHYLTRANSFERASE 1"/>
    <property type="match status" value="1"/>
</dbReference>
<dbReference type="EMBL" id="CP158253">
    <property type="protein sequence ID" value="XDJ45080.1"/>
    <property type="molecule type" value="Genomic_DNA"/>
</dbReference>
<dbReference type="EC" id="2.1.1.37" evidence="1"/>
<dbReference type="Gene3D" id="3.90.120.10">
    <property type="entry name" value="DNA Methylase, subunit A, domain 2"/>
    <property type="match status" value="1"/>
</dbReference>
<dbReference type="KEGG" id="cgin:ABRZ00_00465"/>
<evidence type="ECO:0000256" key="1">
    <source>
        <dbReference type="ARBA" id="ARBA00011975"/>
    </source>
</evidence>
<proteinExistence type="predicted"/>
<dbReference type="Pfam" id="PF00145">
    <property type="entry name" value="DNA_methylase"/>
    <property type="match status" value="1"/>
</dbReference>
<dbReference type="InterPro" id="IPR029063">
    <property type="entry name" value="SAM-dependent_MTases_sf"/>
</dbReference>
<reference evidence="7" key="1">
    <citation type="submission" date="2024-05" db="EMBL/GenBank/DDBJ databases">
        <authorList>
            <person name="Luo Y.-C."/>
            <person name="Nicholds J."/>
            <person name="Mortimer T."/>
            <person name="Maboni G."/>
        </authorList>
    </citation>
    <scope>NUCLEOTIDE SEQUENCE</scope>
    <source>
        <strain evidence="8">150221</strain>
        <strain evidence="7">153271</strain>
    </source>
</reference>
<dbReference type="REBASE" id="857615">
    <property type="entry name" value="M.Cgi1ORF1925P"/>
</dbReference>
<keyword evidence="2 7" id="KW-0489">Methyltransferase</keyword>
<dbReference type="GO" id="GO:0009307">
    <property type="term" value="P:DNA restriction-modification system"/>
    <property type="evidence" value="ECO:0007669"/>
    <property type="project" value="UniProtKB-KW"/>
</dbReference>
<gene>
    <name evidence="8" type="ORF">ABRZ00_00465</name>
    <name evidence="7" type="ORF">ABRZ02_01925</name>
</gene>
<dbReference type="PANTHER" id="PTHR10629">
    <property type="entry name" value="CYTOSINE-SPECIFIC METHYLTRANSFERASE"/>
    <property type="match status" value="1"/>
</dbReference>
<evidence type="ECO:0000256" key="3">
    <source>
        <dbReference type="ARBA" id="ARBA00022679"/>
    </source>
</evidence>
<evidence type="ECO:0000313" key="8">
    <source>
        <dbReference type="EMBL" id="XDJ55697.1"/>
    </source>
</evidence>
<keyword evidence="5" id="KW-0680">Restriction system</keyword>
<evidence type="ECO:0000256" key="4">
    <source>
        <dbReference type="ARBA" id="ARBA00022691"/>
    </source>
</evidence>
<keyword evidence="3" id="KW-0808">Transferase</keyword>
<evidence type="ECO:0000256" key="2">
    <source>
        <dbReference type="ARBA" id="ARBA00022603"/>
    </source>
</evidence>
<keyword evidence="4" id="KW-0949">S-adenosyl-L-methionine</keyword>